<evidence type="ECO:0008006" key="5">
    <source>
        <dbReference type="Google" id="ProtNLM"/>
    </source>
</evidence>
<reference evidence="3" key="1">
    <citation type="submission" date="2022-09" db="EMBL/GenBank/DDBJ databases">
        <title>Complete Genomes of Fervidibacillus albus and Fervidibacillus halotolerans isolated from tidal flat sediments.</title>
        <authorList>
            <person name="Kwon K.K."/>
            <person name="Yang S.-H."/>
            <person name="Park M.J."/>
            <person name="Oh H.-M."/>
        </authorList>
    </citation>
    <scope>NUCLEOTIDE SEQUENCE</scope>
    <source>
        <strain evidence="3">MEBiC13591</strain>
    </source>
</reference>
<name>A0A9E8LW77_9BACI</name>
<evidence type="ECO:0000313" key="4">
    <source>
        <dbReference type="Proteomes" id="UP001164718"/>
    </source>
</evidence>
<keyword evidence="4" id="KW-1185">Reference proteome</keyword>
<keyword evidence="1" id="KW-0175">Coiled coil</keyword>
<feature type="transmembrane region" description="Helical" evidence="2">
    <location>
        <begin position="475"/>
        <end position="496"/>
    </location>
</feature>
<dbReference type="SUPFAM" id="SSF57997">
    <property type="entry name" value="Tropomyosin"/>
    <property type="match status" value="1"/>
</dbReference>
<feature type="coiled-coil region" evidence="1">
    <location>
        <begin position="52"/>
        <end position="86"/>
    </location>
</feature>
<organism evidence="3 4">
    <name type="scientific">Fervidibacillus albus</name>
    <dbReference type="NCBI Taxonomy" id="2980026"/>
    <lineage>
        <taxon>Bacteria</taxon>
        <taxon>Bacillati</taxon>
        <taxon>Bacillota</taxon>
        <taxon>Bacilli</taxon>
        <taxon>Bacillales</taxon>
        <taxon>Bacillaceae</taxon>
        <taxon>Fervidibacillus</taxon>
    </lineage>
</organism>
<evidence type="ECO:0000313" key="3">
    <source>
        <dbReference type="EMBL" id="WAA10843.1"/>
    </source>
</evidence>
<dbReference type="Gene3D" id="1.20.120.20">
    <property type="entry name" value="Apolipoprotein"/>
    <property type="match status" value="1"/>
</dbReference>
<keyword evidence="2" id="KW-0812">Transmembrane</keyword>
<evidence type="ECO:0000256" key="1">
    <source>
        <dbReference type="SAM" id="Coils"/>
    </source>
</evidence>
<protein>
    <recommendedName>
        <fullName evidence="5">Phage tail tape measure protein</fullName>
    </recommendedName>
</protein>
<dbReference type="KEGG" id="faf:OE104_05890"/>
<sequence>MADKAKNVVLNFKMNGQVEYAKTIREINAIMNAAAKEYKNHVAAMGSDAKATEKLAAEKKKLEIQMEAAKKRTQMLRNQYEEMSKSTKTTTGQLAQMYNKLLDSERAEISLQRSLDRVNEGLSEQGQALREAENQLSKLADEMELLEAEQRKLSSSFELQNVSLSKNATEAEKTELAQKQLQQQMKLTEKVVRNLENQLEQAKIAYGSNSKEVLELETKLNGAKVKIQQFSHQLDNLGESSKKVGKNLDGVKSALTALAGAAPAAAIGSLASNTQELSTDLARLTTNAEMAGRDMDVVNEAFKQVAAISGEADSAVETLSNILATGFKDEQLSAVIDNINGAAIRFSDTLKTEGIADGIQETFATGEAVGQFAELLERSGIDLEKFNEGLSKAKENGEGTNYILDQMSSLGLTEVLEKYKELNPEIAEANQAQVEQQIALQELGNTLRPLVTEVAKFTTELIKWANEHPNLTKGLAIVTAGVGALVSAASLLAPILTAVGVASGGASIGIGALTTTLLPIVGVIAAVVAAIAGIILVIKNWGKITDWISEKWNQFTSWLSEITSNLASDFVNWFNNMKDGAVNEFNELKDNAISTIVSFKDNVVNKANEIKTNFVNKINDLKNGAISKFNSLRDKAGQIMQSAKDKLLSPISSARDKIRTIIDEIKGFFSNLGSKLQIKIPKPKLPHFKISGKFDLIPPDISVPKLSIDWYAKGGIFTQPTIFGYSNGRFKGAGDAGPEAALPLNEETLGAIGRGIAATMNQNKQSLVVQLVTPNGRILAEEIVDDITKLQSRRHFRARRGAGNA</sequence>
<proteinExistence type="predicted"/>
<keyword evidence="2" id="KW-1133">Transmembrane helix</keyword>
<keyword evidence="2" id="KW-0472">Membrane</keyword>
<feature type="coiled-coil region" evidence="1">
    <location>
        <begin position="115"/>
        <end position="212"/>
    </location>
</feature>
<dbReference type="Proteomes" id="UP001164718">
    <property type="component" value="Chromosome"/>
</dbReference>
<dbReference type="AlphaFoldDB" id="A0A9E8LW77"/>
<dbReference type="EMBL" id="CP106878">
    <property type="protein sequence ID" value="WAA10843.1"/>
    <property type="molecule type" value="Genomic_DNA"/>
</dbReference>
<gene>
    <name evidence="3" type="ORF">OE104_05890</name>
</gene>
<dbReference type="RefSeq" id="WP_275418647.1">
    <property type="nucleotide sequence ID" value="NZ_CP106878.1"/>
</dbReference>
<feature type="transmembrane region" description="Helical" evidence="2">
    <location>
        <begin position="516"/>
        <end position="538"/>
    </location>
</feature>
<accession>A0A9E8LW77</accession>
<evidence type="ECO:0000256" key="2">
    <source>
        <dbReference type="SAM" id="Phobius"/>
    </source>
</evidence>